<dbReference type="InterPro" id="IPR027304">
    <property type="entry name" value="Trigger_fact/SurA_dom_sf"/>
</dbReference>
<sequence length="333" mass="36479">MADGRMLADAVGLLSGGTAERDLAGFRAAHPQVRVRLISQREEYDGSLQHALLVKEGDGATVSLSWCPDRALPWPLRGVHRAGEHLLLRVNGVETSVARAVACLDFIWDESRLADRLITDSLVREVMEEAPEPLTDTELQAAMDAFRRARGLLTGGETRAWMDRNRVSHDELEELVAVEASVARLRSRVAAGHVEDWFAEHGHGLDVVRVAKVVLDAGAGLRVPDPGGFLESVERAFADGTARPGEVFASLRREELDPATADLVFGAEPGTVAGPFETEEGQLLIKVLAVEPAVLDDAVRVLAERRIFAEWVERRRSTAKIEWFWGTAERTGT</sequence>
<proteinExistence type="predicted"/>
<dbReference type="SUPFAM" id="SSF54534">
    <property type="entry name" value="FKBP-like"/>
    <property type="match status" value="1"/>
</dbReference>
<accession>A0A1I4A3M7</accession>
<dbReference type="GeneID" id="96301702"/>
<dbReference type="GO" id="GO:0003755">
    <property type="term" value="F:peptidyl-prolyl cis-trans isomerase activity"/>
    <property type="evidence" value="ECO:0007669"/>
    <property type="project" value="InterPro"/>
</dbReference>
<evidence type="ECO:0000313" key="2">
    <source>
        <dbReference type="Proteomes" id="UP000199111"/>
    </source>
</evidence>
<dbReference type="Gene3D" id="3.10.50.40">
    <property type="match status" value="1"/>
</dbReference>
<organism evidence="1 2">
    <name type="scientific">Streptosporangium canum</name>
    <dbReference type="NCBI Taxonomy" id="324952"/>
    <lineage>
        <taxon>Bacteria</taxon>
        <taxon>Bacillati</taxon>
        <taxon>Actinomycetota</taxon>
        <taxon>Actinomycetes</taxon>
        <taxon>Streptosporangiales</taxon>
        <taxon>Streptosporangiaceae</taxon>
        <taxon>Streptosporangium</taxon>
    </lineage>
</organism>
<keyword evidence="2" id="KW-1185">Reference proteome</keyword>
<protein>
    <submittedName>
        <fullName evidence="1">Putative peptide maturation system protein</fullName>
    </submittedName>
</protein>
<reference evidence="2" key="1">
    <citation type="submission" date="2016-10" db="EMBL/GenBank/DDBJ databases">
        <authorList>
            <person name="Varghese N."/>
            <person name="Submissions S."/>
        </authorList>
    </citation>
    <scope>NUCLEOTIDE SEQUENCE [LARGE SCALE GENOMIC DNA]</scope>
    <source>
        <strain evidence="2">CGMCC 4.2126</strain>
    </source>
</reference>
<dbReference type="SUPFAM" id="SSF109998">
    <property type="entry name" value="Triger factor/SurA peptide-binding domain-like"/>
    <property type="match status" value="1"/>
</dbReference>
<dbReference type="InterPro" id="IPR030985">
    <property type="entry name" value="PpiC-rel_mature"/>
</dbReference>
<evidence type="ECO:0000313" key="1">
    <source>
        <dbReference type="EMBL" id="SFK50369.1"/>
    </source>
</evidence>
<dbReference type="NCBIfam" id="TIGR04500">
    <property type="entry name" value="PpiC_rel_mature"/>
    <property type="match status" value="1"/>
</dbReference>
<dbReference type="Proteomes" id="UP000199111">
    <property type="component" value="Unassembled WGS sequence"/>
</dbReference>
<dbReference type="AlphaFoldDB" id="A0A1I4A3M7"/>
<name>A0A1I4A3M7_9ACTN</name>
<dbReference type="RefSeq" id="WP_093890311.1">
    <property type="nucleotide sequence ID" value="NZ_FOQY01000027.1"/>
</dbReference>
<dbReference type="EMBL" id="FOQY01000027">
    <property type="protein sequence ID" value="SFK50369.1"/>
    <property type="molecule type" value="Genomic_DNA"/>
</dbReference>
<gene>
    <name evidence="1" type="ORF">SAMN05216275_12710</name>
</gene>
<dbReference type="InterPro" id="IPR046357">
    <property type="entry name" value="PPIase_dom_sf"/>
</dbReference>